<keyword evidence="2 7" id="KW-0812">Transmembrane</keyword>
<dbReference type="GO" id="GO:0000329">
    <property type="term" value="C:fungal-type vacuole membrane"/>
    <property type="evidence" value="ECO:0007669"/>
    <property type="project" value="TreeGrafter"/>
</dbReference>
<feature type="transmembrane region" description="Helical" evidence="7">
    <location>
        <begin position="355"/>
        <end position="375"/>
    </location>
</feature>
<evidence type="ECO:0000313" key="9">
    <source>
        <dbReference type="Proteomes" id="UP001213799"/>
    </source>
</evidence>
<organism evidence="8 9">
    <name type="scientific">Penicillium hordei</name>
    <dbReference type="NCBI Taxonomy" id="40994"/>
    <lineage>
        <taxon>Eukaryota</taxon>
        <taxon>Fungi</taxon>
        <taxon>Dikarya</taxon>
        <taxon>Ascomycota</taxon>
        <taxon>Pezizomycotina</taxon>
        <taxon>Eurotiomycetes</taxon>
        <taxon>Eurotiomycetidae</taxon>
        <taxon>Eurotiales</taxon>
        <taxon>Aspergillaceae</taxon>
        <taxon>Penicillium</taxon>
    </lineage>
</organism>
<keyword evidence="3" id="KW-0256">Endoplasmic reticulum</keyword>
<sequence length="433" mass="47851">MTSTTPEGSGTMPLGIARRTLGIILLLVVVVLWTTSNFLGSAYIIASIWANYISNVIQTIFADKTYPKPFFVTYTNTSMFMMPLLLIVARRTWGLWRLGKLSQITSVKSFLNHLDSHDPKDEEESMLRNGSDEEDGGRFPRERQDATSGKLGLKATAKLSIQFCLLWFTANYFAMGCLQFTTVGSTTILTSTSGVWTMVFGALLRVEKFTMRKFMGVMASLIGIILISRVDLSKPDTGDATDGGEGSFPHKSSGEIALGDAMAAFSAILYGLYTVVMKKQVGDESRVNMPLFFGLVGFFNIIFLWPGFFIMHWTGMEPFSLPETSRVWSIILTNAFASFVSDIAWAYAMLLTTPLIVTVGLSMTIPLSLVGQMILQSQYSSPMYWVGAAIVFLSFLVVQHESKPQDDLTTADGAGRSFSGEYNSIPVEEEEMR</sequence>
<evidence type="ECO:0000313" key="8">
    <source>
        <dbReference type="EMBL" id="KAJ5607363.1"/>
    </source>
</evidence>
<evidence type="ECO:0000256" key="1">
    <source>
        <dbReference type="ARBA" id="ARBA00004477"/>
    </source>
</evidence>
<feature type="transmembrane region" description="Helical" evidence="7">
    <location>
        <begin position="159"/>
        <end position="181"/>
    </location>
</feature>
<dbReference type="InterPro" id="IPR037185">
    <property type="entry name" value="EmrE-like"/>
</dbReference>
<keyword evidence="5 7" id="KW-0472">Membrane</keyword>
<dbReference type="RefSeq" id="XP_056754788.1">
    <property type="nucleotide sequence ID" value="XM_056895040.1"/>
</dbReference>
<feature type="transmembrane region" description="Helical" evidence="7">
    <location>
        <begin position="289"/>
        <end position="315"/>
    </location>
</feature>
<protein>
    <recommendedName>
        <fullName evidence="10">EamA domain-containing protein</fullName>
    </recommendedName>
</protein>
<feature type="transmembrane region" description="Helical" evidence="7">
    <location>
        <begin position="381"/>
        <end position="398"/>
    </location>
</feature>
<feature type="transmembrane region" description="Helical" evidence="7">
    <location>
        <begin position="256"/>
        <end position="277"/>
    </location>
</feature>
<dbReference type="AlphaFoldDB" id="A0AAD6H5U4"/>
<evidence type="ECO:0008006" key="10">
    <source>
        <dbReference type="Google" id="ProtNLM"/>
    </source>
</evidence>
<proteinExistence type="predicted"/>
<evidence type="ECO:0000256" key="6">
    <source>
        <dbReference type="SAM" id="MobiDB-lite"/>
    </source>
</evidence>
<name>A0AAD6H5U4_9EURO</name>
<dbReference type="EMBL" id="JAQJAE010000002">
    <property type="protein sequence ID" value="KAJ5607363.1"/>
    <property type="molecule type" value="Genomic_DNA"/>
</dbReference>
<feature type="transmembrane region" description="Helical" evidence="7">
    <location>
        <begin position="70"/>
        <end position="89"/>
    </location>
</feature>
<dbReference type="PANTHER" id="PTHR23051">
    <property type="entry name" value="SOLUTE CARRIER FAMILY 35, MEMBER F5"/>
    <property type="match status" value="1"/>
</dbReference>
<feature type="transmembrane region" description="Helical" evidence="7">
    <location>
        <begin position="21"/>
        <end position="50"/>
    </location>
</feature>
<dbReference type="PANTHER" id="PTHR23051:SF0">
    <property type="entry name" value="SOLUTE CARRIER FAMILY 35 MEMBER F5"/>
    <property type="match status" value="1"/>
</dbReference>
<feature type="transmembrane region" description="Helical" evidence="7">
    <location>
        <begin position="213"/>
        <end position="230"/>
    </location>
</feature>
<evidence type="ECO:0000256" key="4">
    <source>
        <dbReference type="ARBA" id="ARBA00022989"/>
    </source>
</evidence>
<dbReference type="Proteomes" id="UP001213799">
    <property type="component" value="Unassembled WGS sequence"/>
</dbReference>
<feature type="transmembrane region" description="Helical" evidence="7">
    <location>
        <begin position="327"/>
        <end position="348"/>
    </location>
</feature>
<feature type="transmembrane region" description="Helical" evidence="7">
    <location>
        <begin position="187"/>
        <end position="206"/>
    </location>
</feature>
<comment type="subcellular location">
    <subcellularLocation>
        <location evidence="1">Endoplasmic reticulum membrane</location>
        <topology evidence="1">Multi-pass membrane protein</topology>
    </subcellularLocation>
</comment>
<evidence type="ECO:0000256" key="5">
    <source>
        <dbReference type="ARBA" id="ARBA00023136"/>
    </source>
</evidence>
<dbReference type="GeneID" id="81585282"/>
<gene>
    <name evidence="8" type="ORF">N7537_003982</name>
</gene>
<feature type="region of interest" description="Disordered" evidence="6">
    <location>
        <begin position="405"/>
        <end position="433"/>
    </location>
</feature>
<evidence type="ECO:0000256" key="7">
    <source>
        <dbReference type="SAM" id="Phobius"/>
    </source>
</evidence>
<dbReference type="SUPFAM" id="SSF103481">
    <property type="entry name" value="Multidrug resistance efflux transporter EmrE"/>
    <property type="match status" value="2"/>
</dbReference>
<comment type="caution">
    <text evidence="8">The sequence shown here is derived from an EMBL/GenBank/DDBJ whole genome shotgun (WGS) entry which is preliminary data.</text>
</comment>
<keyword evidence="4 7" id="KW-1133">Transmembrane helix</keyword>
<feature type="region of interest" description="Disordered" evidence="6">
    <location>
        <begin position="115"/>
        <end position="144"/>
    </location>
</feature>
<evidence type="ECO:0000256" key="2">
    <source>
        <dbReference type="ARBA" id="ARBA00022692"/>
    </source>
</evidence>
<evidence type="ECO:0000256" key="3">
    <source>
        <dbReference type="ARBA" id="ARBA00022824"/>
    </source>
</evidence>
<reference evidence="8" key="1">
    <citation type="journal article" date="2023" name="IMA Fungus">
        <title>Comparative genomic study of the Penicillium genus elucidates a diverse pangenome and 15 lateral gene transfer events.</title>
        <authorList>
            <person name="Petersen C."/>
            <person name="Sorensen T."/>
            <person name="Nielsen M.R."/>
            <person name="Sondergaard T.E."/>
            <person name="Sorensen J.L."/>
            <person name="Fitzpatrick D.A."/>
            <person name="Frisvad J.C."/>
            <person name="Nielsen K.L."/>
        </authorList>
    </citation>
    <scope>NUCLEOTIDE SEQUENCE</scope>
    <source>
        <strain evidence="8">IBT 12815</strain>
    </source>
</reference>
<keyword evidence="9" id="KW-1185">Reference proteome</keyword>
<reference evidence="8" key="2">
    <citation type="submission" date="2023-01" db="EMBL/GenBank/DDBJ databases">
        <authorList>
            <person name="Petersen C."/>
        </authorList>
    </citation>
    <scope>NUCLEOTIDE SEQUENCE</scope>
    <source>
        <strain evidence="8">IBT 12815</strain>
    </source>
</reference>
<accession>A0AAD6H5U4</accession>